<evidence type="ECO:0000256" key="3">
    <source>
        <dbReference type="ARBA" id="ARBA00023242"/>
    </source>
</evidence>
<comment type="subcellular location">
    <subcellularLocation>
        <location evidence="4">Cytoplasm</location>
    </subcellularLocation>
    <subcellularLocation>
        <location evidence="4">Nucleus</location>
    </subcellularLocation>
</comment>
<dbReference type="GO" id="GO:0005839">
    <property type="term" value="C:proteasome core complex"/>
    <property type="evidence" value="ECO:0007669"/>
    <property type="project" value="InterPro"/>
</dbReference>
<accession>A0AAX4P428</accession>
<keyword evidence="1 4" id="KW-0963">Cytoplasm</keyword>
<dbReference type="PANTHER" id="PTHR32194">
    <property type="entry name" value="METALLOPROTEASE TLDD"/>
    <property type="match status" value="1"/>
</dbReference>
<evidence type="ECO:0000313" key="6">
    <source>
        <dbReference type="EMBL" id="WZN60699.1"/>
    </source>
</evidence>
<keyword evidence="7" id="KW-1185">Reference proteome</keyword>
<feature type="region of interest" description="Disordered" evidence="5">
    <location>
        <begin position="16"/>
        <end position="64"/>
    </location>
</feature>
<comment type="subunit">
    <text evidence="4">Component of the proteasome complex.</text>
</comment>
<sequence length="288" mass="31510">MIPHCQLPSHIATGPHVSPFVSSPSHAGRAEDLHVPSSGSSAPFSVAPSADHAEASAGAEPRKHTTYPYVTGNSVLAIKYKDGVLMAADMLGAYGSTKRYKSVQRILRVNDTTIVGASGEISDFQYISNLLDELMTQDFCYDDGCTMTPKEVHAYLCRVMYNRRNKMDPLWNSLVVAGVDKTSGSFVGSVGMLGTSYTDSHVATSFGNHLSRPLFREFQRDDMSLEEAVSLMQEALRVLFYRDKTSINKYVLAKVESSGVAISKPFALDTKWDLKAFVNPSKHAVGSW</sequence>
<dbReference type="Proteomes" id="UP001472866">
    <property type="component" value="Chromosome 03"/>
</dbReference>
<dbReference type="InterPro" id="IPR016295">
    <property type="entry name" value="Proteasome_beta4"/>
</dbReference>
<dbReference type="AlphaFoldDB" id="A0AAX4P428"/>
<dbReference type="GO" id="GO:0005737">
    <property type="term" value="C:cytoplasm"/>
    <property type="evidence" value="ECO:0007669"/>
    <property type="project" value="UniProtKB-SubCell"/>
</dbReference>
<dbReference type="InterPro" id="IPR023333">
    <property type="entry name" value="Proteasome_suB-type"/>
</dbReference>
<evidence type="ECO:0000256" key="4">
    <source>
        <dbReference type="RuleBase" id="RU004203"/>
    </source>
</evidence>
<feature type="compositionally biased region" description="Low complexity" evidence="5">
    <location>
        <begin position="16"/>
        <end position="26"/>
    </location>
</feature>
<dbReference type="InterPro" id="IPR001353">
    <property type="entry name" value="Proteasome_sua/b"/>
</dbReference>
<keyword evidence="2 4" id="KW-0647">Proteasome</keyword>
<comment type="function">
    <text evidence="4">Component of the proteasome, a multicatalytic proteinase complex which is characterized by its ability to cleave peptides with Arg, Phe, Tyr, Leu, and Glu adjacent to the leaving group at neutral or slightly basic pH. The proteasome has an ATP-dependent proteolytic activity.</text>
</comment>
<dbReference type="EMBL" id="CP151503">
    <property type="protein sequence ID" value="WZN60699.1"/>
    <property type="molecule type" value="Genomic_DNA"/>
</dbReference>
<comment type="similarity">
    <text evidence="4">Belongs to the peptidase T1B family.</text>
</comment>
<evidence type="ECO:0000256" key="2">
    <source>
        <dbReference type="ARBA" id="ARBA00022942"/>
    </source>
</evidence>
<evidence type="ECO:0000256" key="1">
    <source>
        <dbReference type="ARBA" id="ARBA00022490"/>
    </source>
</evidence>
<keyword evidence="3 4" id="KW-0539">Nucleus</keyword>
<evidence type="ECO:0000313" key="7">
    <source>
        <dbReference type="Proteomes" id="UP001472866"/>
    </source>
</evidence>
<dbReference type="InterPro" id="IPR029055">
    <property type="entry name" value="Ntn_hydrolases_N"/>
</dbReference>
<dbReference type="PANTHER" id="PTHR32194:SF6">
    <property type="entry name" value="PROTEASOME SUBUNIT BETA"/>
    <property type="match status" value="1"/>
</dbReference>
<reference evidence="6 7" key="1">
    <citation type="submission" date="2024-03" db="EMBL/GenBank/DDBJ databases">
        <title>Complete genome sequence of the green alga Chloropicon roscoffensis RCC1871.</title>
        <authorList>
            <person name="Lemieux C."/>
            <person name="Pombert J.-F."/>
            <person name="Otis C."/>
            <person name="Turmel M."/>
        </authorList>
    </citation>
    <scope>NUCLEOTIDE SEQUENCE [LARGE SCALE GENOMIC DNA]</scope>
    <source>
        <strain evidence="6 7">RCC1871</strain>
    </source>
</reference>
<evidence type="ECO:0000256" key="5">
    <source>
        <dbReference type="SAM" id="MobiDB-lite"/>
    </source>
</evidence>
<dbReference type="CDD" id="cd03760">
    <property type="entry name" value="proteasome_beta_type_4"/>
    <property type="match status" value="1"/>
</dbReference>
<dbReference type="PROSITE" id="PS00854">
    <property type="entry name" value="PROTEASOME_BETA_1"/>
    <property type="match status" value="1"/>
</dbReference>
<dbReference type="InterPro" id="IPR016050">
    <property type="entry name" value="Proteasome_bsu_CS"/>
</dbReference>
<dbReference type="GO" id="GO:0051603">
    <property type="term" value="P:proteolysis involved in protein catabolic process"/>
    <property type="evidence" value="ECO:0007669"/>
    <property type="project" value="InterPro"/>
</dbReference>
<dbReference type="PROSITE" id="PS51476">
    <property type="entry name" value="PROTEASOME_BETA_2"/>
    <property type="match status" value="1"/>
</dbReference>
<name>A0AAX4P428_9CHLO</name>
<dbReference type="SUPFAM" id="SSF56235">
    <property type="entry name" value="N-terminal nucleophile aminohydrolases (Ntn hydrolases)"/>
    <property type="match status" value="1"/>
</dbReference>
<proteinExistence type="inferred from homology"/>
<gene>
    <name evidence="6" type="ORF">HKI87_03g22330</name>
</gene>
<protein>
    <recommendedName>
        <fullName evidence="4">Proteasome subunit beta</fullName>
    </recommendedName>
</protein>
<dbReference type="Gene3D" id="3.60.20.10">
    <property type="entry name" value="Glutamine Phosphoribosylpyrophosphate, subunit 1, domain 1"/>
    <property type="match status" value="1"/>
</dbReference>
<dbReference type="Pfam" id="PF00227">
    <property type="entry name" value="Proteasome"/>
    <property type="match status" value="1"/>
</dbReference>
<organism evidence="6 7">
    <name type="scientific">Chloropicon roscoffensis</name>
    <dbReference type="NCBI Taxonomy" id="1461544"/>
    <lineage>
        <taxon>Eukaryota</taxon>
        <taxon>Viridiplantae</taxon>
        <taxon>Chlorophyta</taxon>
        <taxon>Chloropicophyceae</taxon>
        <taxon>Chloropicales</taxon>
        <taxon>Chloropicaceae</taxon>
        <taxon>Chloropicon</taxon>
    </lineage>
</organism>
<dbReference type="GO" id="GO:0005634">
    <property type="term" value="C:nucleus"/>
    <property type="evidence" value="ECO:0007669"/>
    <property type="project" value="UniProtKB-SubCell"/>
</dbReference>